<dbReference type="InterPro" id="IPR006963">
    <property type="entry name" value="Mopterin_OxRdtase_4Fe-4S_dom"/>
</dbReference>
<organism evidence="6 7">
    <name type="scientific">Streptomyces levis</name>
    <dbReference type="NCBI Taxonomy" id="285566"/>
    <lineage>
        <taxon>Bacteria</taxon>
        <taxon>Bacillati</taxon>
        <taxon>Actinomycetota</taxon>
        <taxon>Actinomycetes</taxon>
        <taxon>Kitasatosporales</taxon>
        <taxon>Streptomycetaceae</taxon>
        <taxon>Streptomyces</taxon>
    </lineage>
</organism>
<keyword evidence="1" id="KW-0004">4Fe-4S</keyword>
<dbReference type="Gene3D" id="2.20.25.90">
    <property type="entry name" value="ADC-like domains"/>
    <property type="match status" value="1"/>
</dbReference>
<dbReference type="Pfam" id="PF01568">
    <property type="entry name" value="Molydop_binding"/>
    <property type="match status" value="1"/>
</dbReference>
<dbReference type="Gene3D" id="3.40.228.10">
    <property type="entry name" value="Dimethylsulfoxide Reductase, domain 2"/>
    <property type="match status" value="1"/>
</dbReference>
<protein>
    <recommendedName>
        <fullName evidence="5">4Fe-4S Mo/W bis-MGD-type domain-containing protein</fullName>
    </recommendedName>
</protein>
<accession>A0ABP6B549</accession>
<comment type="caution">
    <text evidence="6">The sequence shown here is derived from an EMBL/GenBank/DDBJ whole genome shotgun (WGS) entry which is preliminary data.</text>
</comment>
<dbReference type="InterPro" id="IPR009010">
    <property type="entry name" value="Asp_de-COase-like_dom_sf"/>
</dbReference>
<dbReference type="PANTHER" id="PTHR43105">
    <property type="entry name" value="RESPIRATORY NITRATE REDUCTASE"/>
    <property type="match status" value="1"/>
</dbReference>
<dbReference type="Gene3D" id="2.40.40.20">
    <property type="match status" value="1"/>
</dbReference>
<dbReference type="InterPro" id="IPR006657">
    <property type="entry name" value="MoPterin_dinucl-bd_dom"/>
</dbReference>
<dbReference type="InterPro" id="IPR006656">
    <property type="entry name" value="Mopterin_OxRdtase"/>
</dbReference>
<evidence type="ECO:0000259" key="5">
    <source>
        <dbReference type="PROSITE" id="PS51669"/>
    </source>
</evidence>
<dbReference type="SUPFAM" id="SSF53706">
    <property type="entry name" value="Formate dehydrogenase/DMSO reductase, domains 1-3"/>
    <property type="match status" value="1"/>
</dbReference>
<feature type="domain" description="4Fe-4S Mo/W bis-MGD-type" evidence="5">
    <location>
        <begin position="3"/>
        <end position="59"/>
    </location>
</feature>
<name>A0ABP6B549_9ACTN</name>
<dbReference type="PANTHER" id="PTHR43105:SF10">
    <property type="entry name" value="NADH-QUINONE OXIDOREDUCTASE SUBUNIT G"/>
    <property type="match status" value="1"/>
</dbReference>
<dbReference type="Pfam" id="PF04879">
    <property type="entry name" value="Molybdop_Fe4S4"/>
    <property type="match status" value="1"/>
</dbReference>
<keyword evidence="7" id="KW-1185">Reference proteome</keyword>
<dbReference type="InterPro" id="IPR050123">
    <property type="entry name" value="Prok_molybdopt-oxidoreductase"/>
</dbReference>
<keyword evidence="3" id="KW-0408">Iron</keyword>
<dbReference type="SMART" id="SM00926">
    <property type="entry name" value="Molybdop_Fe4S4"/>
    <property type="match status" value="1"/>
</dbReference>
<dbReference type="SUPFAM" id="SSF50692">
    <property type="entry name" value="ADC-like"/>
    <property type="match status" value="1"/>
</dbReference>
<dbReference type="PROSITE" id="PS51669">
    <property type="entry name" value="4FE4S_MOW_BIS_MGD"/>
    <property type="match status" value="1"/>
</dbReference>
<evidence type="ECO:0000256" key="1">
    <source>
        <dbReference type="ARBA" id="ARBA00022485"/>
    </source>
</evidence>
<dbReference type="Proteomes" id="UP001501095">
    <property type="component" value="Unassembled WGS sequence"/>
</dbReference>
<dbReference type="RefSeq" id="WP_344538594.1">
    <property type="nucleotide sequence ID" value="NZ_BAAATM010000012.1"/>
</dbReference>
<dbReference type="CDD" id="cd00508">
    <property type="entry name" value="MopB_CT_Fdh-Nap-like"/>
    <property type="match status" value="1"/>
</dbReference>
<proteinExistence type="predicted"/>
<gene>
    <name evidence="6" type="ORF">GCM10010423_40640</name>
</gene>
<dbReference type="Gene3D" id="3.40.50.740">
    <property type="match status" value="1"/>
</dbReference>
<keyword evidence="2" id="KW-0479">Metal-binding</keyword>
<dbReference type="EMBL" id="BAAATM010000012">
    <property type="protein sequence ID" value="GAA2538818.1"/>
    <property type="molecule type" value="Genomic_DNA"/>
</dbReference>
<evidence type="ECO:0000256" key="2">
    <source>
        <dbReference type="ARBA" id="ARBA00022723"/>
    </source>
</evidence>
<evidence type="ECO:0000256" key="4">
    <source>
        <dbReference type="ARBA" id="ARBA00023014"/>
    </source>
</evidence>
<evidence type="ECO:0000313" key="6">
    <source>
        <dbReference type="EMBL" id="GAA2538818.1"/>
    </source>
</evidence>
<sequence length="717" mass="76491">MQNTATPTHCPYCALQCGMNLTPTPDGTVEVSERADFPVNRGALCGKGRTAPAVLARNVRLTSPLVRDEGGTLVPASWDEALDRIAAGLGRTRAAHGPDAVGVFGGGGLTNEKAYTLGKFARVVLGTSQIDYNGRFCMSSAAAAGIKAFGLDRGLPFPLEDIPKSGCVILVGSNLAETMPPSLRFFTELKENGGTLIVIDPRRTRTAEQADLHLAPRPGTDLALALGLLHLVIAEGRVDEEYVAERTAGWEDARAAAMAHWPEYVERITGVSVPELRETVRLFCAPESAMVLTARGPEQQSKGTDTVGAWINLCLATGRAGRPLSGYGCLTGQGNGQGGREHGQKADQLPGYRKLDDPAARAHVAEVWGVDPDSLPGPGRSAYELLDALGTDIRSLLLMASNPVVSAPRAAHVEERIRSLDFLAVCDVVLSETAALADVVLPVTQWAEETGTTTSLEGRVLLRRRAITPPDGVRSDLEVLHELAARLGVEKGFPTDPEEVFEELRRASAGGPADYSGITYRRLAEENGVFWPCPAVAEPVEDGEDALLDAPLPDDPARQAASGHPGTPRLFLDRFATPDGRARFVPVSHRAIAEEPDDEYPVLLTTGRVVAQYQSGAQTRRVAELNAAAPGPFVEIHPRLAARLGAAEGDPVAVVSRRGRAVAPARITGAIRPDTVFMPFHWPGEGRANTLTNPALDPTSRMPEFKACAVRLETVER</sequence>
<evidence type="ECO:0000256" key="3">
    <source>
        <dbReference type="ARBA" id="ARBA00023004"/>
    </source>
</evidence>
<dbReference type="Pfam" id="PF00384">
    <property type="entry name" value="Molybdopterin"/>
    <property type="match status" value="1"/>
</dbReference>
<evidence type="ECO:0000313" key="7">
    <source>
        <dbReference type="Proteomes" id="UP001501095"/>
    </source>
</evidence>
<reference evidence="7" key="1">
    <citation type="journal article" date="2019" name="Int. J. Syst. Evol. Microbiol.">
        <title>The Global Catalogue of Microorganisms (GCM) 10K type strain sequencing project: providing services to taxonomists for standard genome sequencing and annotation.</title>
        <authorList>
            <consortium name="The Broad Institute Genomics Platform"/>
            <consortium name="The Broad Institute Genome Sequencing Center for Infectious Disease"/>
            <person name="Wu L."/>
            <person name="Ma J."/>
        </authorList>
    </citation>
    <scope>NUCLEOTIDE SEQUENCE [LARGE SCALE GENOMIC DNA]</scope>
    <source>
        <strain evidence="7">JCM 6924</strain>
    </source>
</reference>
<keyword evidence="4" id="KW-0411">Iron-sulfur</keyword>